<evidence type="ECO:0000313" key="10">
    <source>
        <dbReference type="EMBL" id="BAL80502.1"/>
    </source>
</evidence>
<evidence type="ECO:0000256" key="2">
    <source>
        <dbReference type="ARBA" id="ARBA00009152"/>
    </source>
</evidence>
<accession>A0A7U6GDW1</accession>
<dbReference type="Pfam" id="PF02811">
    <property type="entry name" value="PHP"/>
    <property type="match status" value="1"/>
</dbReference>
<reference evidence="10 11" key="1">
    <citation type="submission" date="2011-01" db="EMBL/GenBank/DDBJ databases">
        <title>Whole genome sequence of Caldisericum exile AZM16c01.</title>
        <authorList>
            <person name="Narita-Yamada S."/>
            <person name="Kawakoshi A."/>
            <person name="Nakamura S."/>
            <person name="Sasagawa M."/>
            <person name="Fukada J."/>
            <person name="Sekine M."/>
            <person name="Kato Y."/>
            <person name="Fukai R."/>
            <person name="Sasaki K."/>
            <person name="Hanamaki A."/>
            <person name="Narita H."/>
            <person name="Konno Y."/>
            <person name="Mori K."/>
            <person name="Yamazaki S."/>
            <person name="Suzuki K."/>
            <person name="Fujita N."/>
        </authorList>
    </citation>
    <scope>NUCLEOTIDE SEQUENCE [LARGE SCALE GENOMIC DNA]</scope>
    <source>
        <strain evidence="11">DSM 21853 / NBRC 104410 / AZM16c01</strain>
    </source>
</reference>
<feature type="domain" description="PHP" evidence="9">
    <location>
        <begin position="6"/>
        <end position="197"/>
    </location>
</feature>
<dbReference type="GO" id="GO:0004401">
    <property type="term" value="F:histidinol-phosphatase activity"/>
    <property type="evidence" value="ECO:0007669"/>
    <property type="project" value="UniProtKB-UniRule"/>
</dbReference>
<dbReference type="PANTHER" id="PTHR21039">
    <property type="entry name" value="HISTIDINOL PHOSPHATASE-RELATED"/>
    <property type="match status" value="1"/>
</dbReference>
<dbReference type="UniPathway" id="UPA00031">
    <property type="reaction ID" value="UER00013"/>
</dbReference>
<dbReference type="GO" id="GO:0000105">
    <property type="term" value="P:L-histidine biosynthetic process"/>
    <property type="evidence" value="ECO:0007669"/>
    <property type="project" value="UniProtKB-UniRule"/>
</dbReference>
<dbReference type="InterPro" id="IPR010140">
    <property type="entry name" value="Histidinol_P_phosphatase_HisJ"/>
</dbReference>
<evidence type="ECO:0000256" key="1">
    <source>
        <dbReference type="ARBA" id="ARBA00004970"/>
    </source>
</evidence>
<sequence>MKIVEDLHVHTKYSKDSKEEPMNYVNLAKERGLSYLGFSEHIDLDPLDKDFGYYKFDKVYEEYLRLKDFVGDSFEFVFAVELTYQSTMHSAIEEEVLTKPYDYIIGSVHRVNGYTISGPHGVGYFDGVDEYTAYMRYFEEVLNLVETDYYDIVGHIDVIKRYGKNFYGEFHIDKYVDILTEILKKIIKKGKVIEINASAFRQGFSEPYPSREVLELYKKLGGHEVILGSDAHSVKQFNAHLEESVLFAMSVFDFDAVSYKMRNKVKVSKLSDLLK</sequence>
<evidence type="ECO:0000256" key="8">
    <source>
        <dbReference type="RuleBase" id="RU366003"/>
    </source>
</evidence>
<comment type="similarity">
    <text evidence="2 8">Belongs to the PHP hydrolase family. HisK subfamily.</text>
</comment>
<keyword evidence="5 8" id="KW-0378">Hydrolase</keyword>
<keyword evidence="4 8" id="KW-0028">Amino-acid biosynthesis</keyword>
<evidence type="ECO:0000256" key="6">
    <source>
        <dbReference type="ARBA" id="ARBA00023102"/>
    </source>
</evidence>
<organism evidence="10 11">
    <name type="scientific">Caldisericum exile (strain DSM 21853 / NBRC 104410 / AZM16c01)</name>
    <dbReference type="NCBI Taxonomy" id="511051"/>
    <lineage>
        <taxon>Bacteria</taxon>
        <taxon>Pseudomonadati</taxon>
        <taxon>Caldisericota/Cryosericota group</taxon>
        <taxon>Caldisericota</taxon>
        <taxon>Caldisericia</taxon>
        <taxon>Caldisericales</taxon>
        <taxon>Caldisericaceae</taxon>
        <taxon>Caldisericum</taxon>
    </lineage>
</organism>
<dbReference type="RefSeq" id="WP_014452908.1">
    <property type="nucleotide sequence ID" value="NC_017096.1"/>
</dbReference>
<dbReference type="AlphaFoldDB" id="A0A7U6GDW1"/>
<dbReference type="GO" id="GO:0005737">
    <property type="term" value="C:cytoplasm"/>
    <property type="evidence" value="ECO:0007669"/>
    <property type="project" value="TreeGrafter"/>
</dbReference>
<dbReference type="InterPro" id="IPR016195">
    <property type="entry name" value="Pol/histidinol_Pase-like"/>
</dbReference>
<dbReference type="PANTHER" id="PTHR21039:SF0">
    <property type="entry name" value="HISTIDINOL-PHOSPHATASE"/>
    <property type="match status" value="1"/>
</dbReference>
<evidence type="ECO:0000256" key="4">
    <source>
        <dbReference type="ARBA" id="ARBA00022605"/>
    </source>
</evidence>
<evidence type="ECO:0000256" key="3">
    <source>
        <dbReference type="ARBA" id="ARBA00013085"/>
    </source>
</evidence>
<dbReference type="KEGG" id="cex:CSE_03760"/>
<comment type="pathway">
    <text evidence="1 8">Amino-acid biosynthesis; L-histidine biosynthesis; L-histidine from 5-phospho-alpha-D-ribose 1-diphosphate: step 8/9.</text>
</comment>
<dbReference type="Gene3D" id="3.20.20.140">
    <property type="entry name" value="Metal-dependent hydrolases"/>
    <property type="match status" value="1"/>
</dbReference>
<dbReference type="EC" id="3.1.3.15" evidence="3 8"/>
<dbReference type="SUPFAM" id="SSF89550">
    <property type="entry name" value="PHP domain-like"/>
    <property type="match status" value="1"/>
</dbReference>
<evidence type="ECO:0000256" key="7">
    <source>
        <dbReference type="ARBA" id="ARBA00049158"/>
    </source>
</evidence>
<evidence type="ECO:0000256" key="5">
    <source>
        <dbReference type="ARBA" id="ARBA00022801"/>
    </source>
</evidence>
<dbReference type="InterPro" id="IPR004013">
    <property type="entry name" value="PHP_dom"/>
</dbReference>
<proteinExistence type="inferred from homology"/>
<keyword evidence="6 8" id="KW-0368">Histidine biosynthesis</keyword>
<evidence type="ECO:0000259" key="9">
    <source>
        <dbReference type="Pfam" id="PF02811"/>
    </source>
</evidence>
<dbReference type="EMBL" id="AP012051">
    <property type="protein sequence ID" value="BAL80502.1"/>
    <property type="molecule type" value="Genomic_DNA"/>
</dbReference>
<dbReference type="Proteomes" id="UP000004793">
    <property type="component" value="Chromosome"/>
</dbReference>
<comment type="catalytic activity">
    <reaction evidence="7 8">
        <text>L-histidinol phosphate + H2O = L-histidinol + phosphate</text>
        <dbReference type="Rhea" id="RHEA:14465"/>
        <dbReference type="ChEBI" id="CHEBI:15377"/>
        <dbReference type="ChEBI" id="CHEBI:43474"/>
        <dbReference type="ChEBI" id="CHEBI:57699"/>
        <dbReference type="ChEBI" id="CHEBI:57980"/>
        <dbReference type="EC" id="3.1.3.15"/>
    </reaction>
</comment>
<dbReference type="OrthoDB" id="9775255at2"/>
<dbReference type="NCBIfam" id="TIGR01856">
    <property type="entry name" value="hisJ_fam"/>
    <property type="match status" value="1"/>
</dbReference>
<keyword evidence="11" id="KW-1185">Reference proteome</keyword>
<name>A0A7U6GDW1_CALEA</name>
<evidence type="ECO:0000313" key="11">
    <source>
        <dbReference type="Proteomes" id="UP000004793"/>
    </source>
</evidence>
<protein>
    <recommendedName>
        <fullName evidence="3 8">Histidinol-phosphatase</fullName>
        <shortName evidence="8">HolPase</shortName>
        <ecNumber evidence="3 8">3.1.3.15</ecNumber>
    </recommendedName>
</protein>
<gene>
    <name evidence="10" type="ordered locus">CSE_03760</name>
</gene>